<evidence type="ECO:0000256" key="1">
    <source>
        <dbReference type="SAM" id="MobiDB-lite"/>
    </source>
</evidence>
<evidence type="ECO:0008006" key="4">
    <source>
        <dbReference type="Google" id="ProtNLM"/>
    </source>
</evidence>
<name>A0A0V0YEW1_TRIPS</name>
<comment type="caution">
    <text evidence="2">The sequence shown here is derived from an EMBL/GenBank/DDBJ whole genome shotgun (WGS) entry which is preliminary data.</text>
</comment>
<gene>
    <name evidence="2" type="ORF">T4E_3988</name>
</gene>
<proteinExistence type="predicted"/>
<feature type="region of interest" description="Disordered" evidence="1">
    <location>
        <begin position="124"/>
        <end position="159"/>
    </location>
</feature>
<evidence type="ECO:0000313" key="2">
    <source>
        <dbReference type="EMBL" id="KRX98345.1"/>
    </source>
</evidence>
<feature type="compositionally biased region" description="Basic and acidic residues" evidence="1">
    <location>
        <begin position="124"/>
        <end position="135"/>
    </location>
</feature>
<dbReference type="STRING" id="6337.A0A0V0YEW1"/>
<reference evidence="2 3" key="1">
    <citation type="submission" date="2015-01" db="EMBL/GenBank/DDBJ databases">
        <title>Evolution of Trichinella species and genotypes.</title>
        <authorList>
            <person name="Korhonen P.K."/>
            <person name="Edoardo P."/>
            <person name="Giuseppe L.R."/>
            <person name="Gasser R.B."/>
        </authorList>
    </citation>
    <scope>NUCLEOTIDE SEQUENCE [LARGE SCALE GENOMIC DNA]</scope>
    <source>
        <strain evidence="2">ISS141</strain>
    </source>
</reference>
<organism evidence="2 3">
    <name type="scientific">Trichinella pseudospiralis</name>
    <name type="common">Parasitic roundworm</name>
    <dbReference type="NCBI Taxonomy" id="6337"/>
    <lineage>
        <taxon>Eukaryota</taxon>
        <taxon>Metazoa</taxon>
        <taxon>Ecdysozoa</taxon>
        <taxon>Nematoda</taxon>
        <taxon>Enoplea</taxon>
        <taxon>Dorylaimia</taxon>
        <taxon>Trichinellida</taxon>
        <taxon>Trichinellidae</taxon>
        <taxon>Trichinella</taxon>
    </lineage>
</organism>
<dbReference type="AlphaFoldDB" id="A0A0V0YEW1"/>
<protein>
    <recommendedName>
        <fullName evidence="4">PiggyBac transposable element-derived protein domain-containing protein</fullName>
    </recommendedName>
</protein>
<accession>A0A0V0YEW1</accession>
<dbReference type="Proteomes" id="UP000054815">
    <property type="component" value="Unassembled WGS sequence"/>
</dbReference>
<evidence type="ECO:0000313" key="3">
    <source>
        <dbReference type="Proteomes" id="UP000054815"/>
    </source>
</evidence>
<dbReference type="EMBL" id="JYDU01000022">
    <property type="protein sequence ID" value="KRX98345.1"/>
    <property type="molecule type" value="Genomic_DNA"/>
</dbReference>
<sequence length="318" mass="36079">MVKNKKDNSTLVVFMGKYSSVITLLKRNREHFPDRKADSNEYFCSIRVSQRFSLMVADSFERMGIANACYGDSKALVKDSRLLSPGILPGDGSGVKTPCSAYLRPWRVPDNDWQCVLTAYDNERSSPSERDERKNPSAGIRNPREGASTGRRRSRIGGSNVDAVLSPHADYCVSDIDILCKTENKNVLKRRTAEELKTVPQIYHEEASNASSDLETAGEFPTYKSVKTAVYRKRAQKFPRFPPTWQQLEIPTQWQMTKSGRPFFLYNNVCLDGTFEIVPEWYQQMFIIHVFMADRPDPCTAGACLHTATMCDLGLQQY</sequence>